<organism evidence="1 2">
    <name type="scientific">Meganyctiphanes norvegica</name>
    <name type="common">Northern krill</name>
    <name type="synonym">Thysanopoda norvegica</name>
    <dbReference type="NCBI Taxonomy" id="48144"/>
    <lineage>
        <taxon>Eukaryota</taxon>
        <taxon>Metazoa</taxon>
        <taxon>Ecdysozoa</taxon>
        <taxon>Arthropoda</taxon>
        <taxon>Crustacea</taxon>
        <taxon>Multicrustacea</taxon>
        <taxon>Malacostraca</taxon>
        <taxon>Eumalacostraca</taxon>
        <taxon>Eucarida</taxon>
        <taxon>Euphausiacea</taxon>
        <taxon>Euphausiidae</taxon>
        <taxon>Meganyctiphanes</taxon>
    </lineage>
</organism>
<comment type="caution">
    <text evidence="1">The sequence shown here is derived from an EMBL/GenBank/DDBJ whole genome shotgun (WGS) entry which is preliminary data.</text>
</comment>
<gene>
    <name evidence="1" type="ORF">MNOR_LOCUS9990</name>
</gene>
<proteinExistence type="predicted"/>
<evidence type="ECO:0000313" key="2">
    <source>
        <dbReference type="Proteomes" id="UP001497623"/>
    </source>
</evidence>
<sequence length="112" mass="12295">MDELGFSVCVLEFCTEYVAITPLPACKGSGATTVDILDRSKRAVLAVLSVPLPGTRTNDLTREHLLKDATIIHCKVKEQSPIDSIRGEEFISMIALFTIISSSLIYCLQCVY</sequence>
<evidence type="ECO:0000313" key="1">
    <source>
        <dbReference type="EMBL" id="CAL4075877.1"/>
    </source>
</evidence>
<protein>
    <submittedName>
        <fullName evidence="1">Uncharacterized protein</fullName>
    </submittedName>
</protein>
<reference evidence="1 2" key="1">
    <citation type="submission" date="2024-05" db="EMBL/GenBank/DDBJ databases">
        <authorList>
            <person name="Wallberg A."/>
        </authorList>
    </citation>
    <scope>NUCLEOTIDE SEQUENCE [LARGE SCALE GENOMIC DNA]</scope>
</reference>
<name>A0AAV2QD42_MEGNR</name>
<dbReference type="Proteomes" id="UP001497623">
    <property type="component" value="Unassembled WGS sequence"/>
</dbReference>
<accession>A0AAV2QD42</accession>
<dbReference type="EMBL" id="CAXKWB010004951">
    <property type="protein sequence ID" value="CAL4075877.1"/>
    <property type="molecule type" value="Genomic_DNA"/>
</dbReference>
<dbReference type="AlphaFoldDB" id="A0AAV2QD42"/>
<keyword evidence="2" id="KW-1185">Reference proteome</keyword>